<protein>
    <recommendedName>
        <fullName evidence="3">DUF4760 domain-containing protein</fullName>
    </recommendedName>
</protein>
<accession>A0ABU5KJF6</accession>
<reference evidence="1 2" key="1">
    <citation type="submission" date="2023-12" db="EMBL/GenBank/DDBJ databases">
        <title>Jeotgalibacillus haloalkaliphilus sp. nov., a novel salt-tolerant bacteria, isolated from the estuary of the Fenhe River into the Yellow River.</title>
        <authorList>
            <person name="Li Y."/>
        </authorList>
    </citation>
    <scope>NUCLEOTIDE SEQUENCE [LARGE SCALE GENOMIC DNA]</scope>
    <source>
        <strain evidence="1 2">HH7-29</strain>
    </source>
</reference>
<evidence type="ECO:0008006" key="3">
    <source>
        <dbReference type="Google" id="ProtNLM"/>
    </source>
</evidence>
<proteinExistence type="predicted"/>
<dbReference type="InterPro" id="IPR031876">
    <property type="entry name" value="DUF4760"/>
</dbReference>
<sequence>MELSVLVGFAAIASGLSGILMSLSSRRGAVFEAIREYYQQGDTSEMIAARRKIYSIEEKETVTYLENSREWTEEQSLAAAELCSFFHFWGMMVRKGYLPLWIFKSASGPSIVRLHYLLNDFIKQRRIENNTYYAQDFEYLAEQIKRKYKIYYPIRRRGRKR</sequence>
<keyword evidence="2" id="KW-1185">Reference proteome</keyword>
<evidence type="ECO:0000313" key="1">
    <source>
        <dbReference type="EMBL" id="MDZ5711383.1"/>
    </source>
</evidence>
<comment type="caution">
    <text evidence="1">The sequence shown here is derived from an EMBL/GenBank/DDBJ whole genome shotgun (WGS) entry which is preliminary data.</text>
</comment>
<gene>
    <name evidence="1" type="ORF">UFB30_04065</name>
</gene>
<dbReference type="Proteomes" id="UP001292084">
    <property type="component" value="Unassembled WGS sequence"/>
</dbReference>
<dbReference type="Pfam" id="PF15956">
    <property type="entry name" value="DUF4760"/>
    <property type="match status" value="1"/>
</dbReference>
<evidence type="ECO:0000313" key="2">
    <source>
        <dbReference type="Proteomes" id="UP001292084"/>
    </source>
</evidence>
<name>A0ABU5KJF6_9BACL</name>
<organism evidence="1 2">
    <name type="scientific">Jeotgalibacillus haloalkalitolerans</name>
    <dbReference type="NCBI Taxonomy" id="3104292"/>
    <lineage>
        <taxon>Bacteria</taxon>
        <taxon>Bacillati</taxon>
        <taxon>Bacillota</taxon>
        <taxon>Bacilli</taxon>
        <taxon>Bacillales</taxon>
        <taxon>Caryophanaceae</taxon>
        <taxon>Jeotgalibacillus</taxon>
    </lineage>
</organism>
<dbReference type="EMBL" id="JAXQNN010000001">
    <property type="protein sequence ID" value="MDZ5711383.1"/>
    <property type="molecule type" value="Genomic_DNA"/>
</dbReference>